<feature type="domain" description="Integrase catalytic" evidence="8">
    <location>
        <begin position="362"/>
        <end position="521"/>
    </location>
</feature>
<feature type="region of interest" description="Disordered" evidence="7">
    <location>
        <begin position="619"/>
        <end position="662"/>
    </location>
</feature>
<keyword evidence="2" id="KW-0548">Nucleotidyltransferase</keyword>
<dbReference type="InterPro" id="IPR036397">
    <property type="entry name" value="RNaseH_sf"/>
</dbReference>
<sequence length="763" mass="85160">MYDGRIEQLRILSDRERKTSEAEKLRQLFAGSTTESEDTLSAKTKKERFEEQSWDSLKSSPYYEILREQRDVLLDEIPVELPQDNGIQHVIDLVAGMKYCAIDEIFESRRKAGQVRESKSLHSAPTFCVKKPQGGWRIVHAYNKLNDATIPVQTPIPRKDVIIDSMSKSTIHSAYDLRDGFYQILIRESDILLTALSTPNGMLWEWLVMPQGLKNVPATFNRCVTHLLRSVGDFADLGLCDASDFAIGCALMQPDHEGRDRVVYYQSRQLKQADRNYPVHDKELFAMKYALAKFRVLNVVADALSRRPDYAVKTADINQIYVARRYTLSSSLLDEVKAADDADADAKQLIEFLLAPSDKACRKLAPRLRASAHRYRVYDGLLLYSAVDDNAEHIVVPNDPDLRSRIMYEYHDTARLFVEMVFKHHGMSTDIVSDRDPRFTAHFWQEVFTLLGTRFSMLTADHPQTDGQTEHVNRVLVGLLKSYTQSFHNWSDYMPMAEFAINNAVHASTGHTPFFVNAMRHPRLPSTLGAVVASSLSGGSTVASEQPQKTAETDISAATTRARARARTRQGDVSVPGTDTVKLLRPRTTCLCGAQTPRGLTHRPGLFTALAGPVANTHEVSVPGADTQKSHAQSGTDATTNGESVQTTDADKTNEPDPGFSSQAMDFVQERQAVVRFVQDAIAASADRQKLNADNVGRGNTTEFKIGPLVLLATQNLPTHAVSGFGASKLAPRFIGPFMVTKRHGNAYRLELPSDMRLHPTFY</sequence>
<keyword evidence="3" id="KW-0540">Nuclease</keyword>
<gene>
    <name evidence="9" type="ORF">PHMEG_00019603</name>
</gene>
<dbReference type="InterPro" id="IPR000477">
    <property type="entry name" value="RT_dom"/>
</dbReference>
<evidence type="ECO:0000256" key="4">
    <source>
        <dbReference type="ARBA" id="ARBA00022759"/>
    </source>
</evidence>
<dbReference type="GO" id="GO:0016787">
    <property type="term" value="F:hydrolase activity"/>
    <property type="evidence" value="ECO:0007669"/>
    <property type="project" value="UniProtKB-KW"/>
</dbReference>
<organism evidence="9 10">
    <name type="scientific">Phytophthora megakarya</name>
    <dbReference type="NCBI Taxonomy" id="4795"/>
    <lineage>
        <taxon>Eukaryota</taxon>
        <taxon>Sar</taxon>
        <taxon>Stramenopiles</taxon>
        <taxon>Oomycota</taxon>
        <taxon>Peronosporomycetes</taxon>
        <taxon>Peronosporales</taxon>
        <taxon>Peronosporaceae</taxon>
        <taxon>Phytophthora</taxon>
    </lineage>
</organism>
<evidence type="ECO:0000256" key="2">
    <source>
        <dbReference type="ARBA" id="ARBA00022695"/>
    </source>
</evidence>
<dbReference type="PANTHER" id="PTHR37984">
    <property type="entry name" value="PROTEIN CBG26694"/>
    <property type="match status" value="1"/>
</dbReference>
<protein>
    <submittedName>
        <fullName evidence="9">Reverse transcriptase</fullName>
    </submittedName>
</protein>
<dbReference type="InterPro" id="IPR001584">
    <property type="entry name" value="Integrase_cat-core"/>
</dbReference>
<dbReference type="InterPro" id="IPR056924">
    <property type="entry name" value="SH3_Tf2-1"/>
</dbReference>
<evidence type="ECO:0000259" key="8">
    <source>
        <dbReference type="PROSITE" id="PS50994"/>
    </source>
</evidence>
<dbReference type="Gene3D" id="3.30.70.270">
    <property type="match status" value="1"/>
</dbReference>
<evidence type="ECO:0000256" key="3">
    <source>
        <dbReference type="ARBA" id="ARBA00022722"/>
    </source>
</evidence>
<proteinExistence type="predicted"/>
<feature type="region of interest" description="Disordered" evidence="7">
    <location>
        <begin position="23"/>
        <end position="45"/>
    </location>
</feature>
<dbReference type="InterPro" id="IPR012337">
    <property type="entry name" value="RNaseH-like_sf"/>
</dbReference>
<dbReference type="Pfam" id="PF17917">
    <property type="entry name" value="RT_RNaseH"/>
    <property type="match status" value="1"/>
</dbReference>
<dbReference type="InterPro" id="IPR043128">
    <property type="entry name" value="Rev_trsase/Diguanyl_cyclase"/>
</dbReference>
<name>A0A225VS05_9STRA</name>
<dbReference type="Gene3D" id="3.30.420.10">
    <property type="entry name" value="Ribonuclease H-like superfamily/Ribonuclease H"/>
    <property type="match status" value="1"/>
</dbReference>
<dbReference type="GO" id="GO:0003964">
    <property type="term" value="F:RNA-directed DNA polymerase activity"/>
    <property type="evidence" value="ECO:0007669"/>
    <property type="project" value="UniProtKB-KW"/>
</dbReference>
<evidence type="ECO:0000313" key="9">
    <source>
        <dbReference type="EMBL" id="OWZ07934.1"/>
    </source>
</evidence>
<dbReference type="SUPFAM" id="SSF56672">
    <property type="entry name" value="DNA/RNA polymerases"/>
    <property type="match status" value="1"/>
</dbReference>
<evidence type="ECO:0000313" key="10">
    <source>
        <dbReference type="Proteomes" id="UP000198211"/>
    </source>
</evidence>
<dbReference type="PANTHER" id="PTHR37984:SF15">
    <property type="entry name" value="INTEGRASE CATALYTIC DOMAIN-CONTAINING PROTEIN"/>
    <property type="match status" value="1"/>
</dbReference>
<accession>A0A225VS05</accession>
<keyword evidence="1" id="KW-0808">Transferase</keyword>
<dbReference type="AlphaFoldDB" id="A0A225VS05"/>
<keyword evidence="10" id="KW-1185">Reference proteome</keyword>
<dbReference type="OrthoDB" id="407598at2759"/>
<feature type="non-terminal residue" evidence="9">
    <location>
        <position position="763"/>
    </location>
</feature>
<dbReference type="GO" id="GO:0003676">
    <property type="term" value="F:nucleic acid binding"/>
    <property type="evidence" value="ECO:0007669"/>
    <property type="project" value="InterPro"/>
</dbReference>
<dbReference type="Proteomes" id="UP000198211">
    <property type="component" value="Unassembled WGS sequence"/>
</dbReference>
<evidence type="ECO:0000256" key="5">
    <source>
        <dbReference type="ARBA" id="ARBA00022801"/>
    </source>
</evidence>
<dbReference type="CDD" id="cd01647">
    <property type="entry name" value="RT_LTR"/>
    <property type="match status" value="1"/>
</dbReference>
<dbReference type="InterPro" id="IPR041373">
    <property type="entry name" value="RT_RNaseH"/>
</dbReference>
<feature type="compositionally biased region" description="Polar residues" evidence="7">
    <location>
        <begin position="630"/>
        <end position="648"/>
    </location>
</feature>
<keyword evidence="6 9" id="KW-0695">RNA-directed DNA polymerase</keyword>
<comment type="caution">
    <text evidence="9">The sequence shown here is derived from an EMBL/GenBank/DDBJ whole genome shotgun (WGS) entry which is preliminary data.</text>
</comment>
<feature type="compositionally biased region" description="Polar residues" evidence="7">
    <location>
        <begin position="30"/>
        <end position="42"/>
    </location>
</feature>
<reference evidence="10" key="1">
    <citation type="submission" date="2017-03" db="EMBL/GenBank/DDBJ databases">
        <title>Phytopthora megakarya and P. palmivora, two closely related causual agents of cacao black pod achieved similar genome size and gene model numbers by different mechanisms.</title>
        <authorList>
            <person name="Ali S."/>
            <person name="Shao J."/>
            <person name="Larry D.J."/>
            <person name="Kronmiller B."/>
            <person name="Shen D."/>
            <person name="Strem M.D."/>
            <person name="Melnick R.L."/>
            <person name="Guiltinan M.J."/>
            <person name="Tyler B.M."/>
            <person name="Meinhardt L.W."/>
            <person name="Bailey B.A."/>
        </authorList>
    </citation>
    <scope>NUCLEOTIDE SEQUENCE [LARGE SCALE GENOMIC DNA]</scope>
    <source>
        <strain evidence="10">zdho120</strain>
    </source>
</reference>
<dbReference type="Gene3D" id="3.10.10.10">
    <property type="entry name" value="HIV Type 1 Reverse Transcriptase, subunit A, domain 1"/>
    <property type="match status" value="1"/>
</dbReference>
<dbReference type="SUPFAM" id="SSF53098">
    <property type="entry name" value="Ribonuclease H-like"/>
    <property type="match status" value="1"/>
</dbReference>
<dbReference type="EMBL" id="NBNE01003342">
    <property type="protein sequence ID" value="OWZ07934.1"/>
    <property type="molecule type" value="Genomic_DNA"/>
</dbReference>
<dbReference type="InterPro" id="IPR043502">
    <property type="entry name" value="DNA/RNA_pol_sf"/>
</dbReference>
<keyword evidence="5" id="KW-0378">Hydrolase</keyword>
<dbReference type="PROSITE" id="PS50994">
    <property type="entry name" value="INTEGRASE"/>
    <property type="match status" value="1"/>
</dbReference>
<dbReference type="GO" id="GO:0004519">
    <property type="term" value="F:endonuclease activity"/>
    <property type="evidence" value="ECO:0007669"/>
    <property type="project" value="UniProtKB-KW"/>
</dbReference>
<keyword evidence="4" id="KW-0255">Endonuclease</keyword>
<evidence type="ECO:0000256" key="6">
    <source>
        <dbReference type="ARBA" id="ARBA00022918"/>
    </source>
</evidence>
<dbReference type="InterPro" id="IPR050951">
    <property type="entry name" value="Retrovirus_Pol_polyprotein"/>
</dbReference>
<dbReference type="Pfam" id="PF24626">
    <property type="entry name" value="SH3_Tf2-1"/>
    <property type="match status" value="1"/>
</dbReference>
<dbReference type="GO" id="GO:0015074">
    <property type="term" value="P:DNA integration"/>
    <property type="evidence" value="ECO:0007669"/>
    <property type="project" value="InterPro"/>
</dbReference>
<evidence type="ECO:0000256" key="7">
    <source>
        <dbReference type="SAM" id="MobiDB-lite"/>
    </source>
</evidence>
<evidence type="ECO:0000256" key="1">
    <source>
        <dbReference type="ARBA" id="ARBA00022679"/>
    </source>
</evidence>
<dbReference type="Pfam" id="PF00078">
    <property type="entry name" value="RVT_1"/>
    <property type="match status" value="1"/>
</dbReference>